<reference evidence="1" key="1">
    <citation type="journal article" date="2020" name="Stud. Mycol.">
        <title>101 Dothideomycetes genomes: a test case for predicting lifestyles and emergence of pathogens.</title>
        <authorList>
            <person name="Haridas S."/>
            <person name="Albert R."/>
            <person name="Binder M."/>
            <person name="Bloem J."/>
            <person name="Labutti K."/>
            <person name="Salamov A."/>
            <person name="Andreopoulos B."/>
            <person name="Baker S."/>
            <person name="Barry K."/>
            <person name="Bills G."/>
            <person name="Bluhm B."/>
            <person name="Cannon C."/>
            <person name="Castanera R."/>
            <person name="Culley D."/>
            <person name="Daum C."/>
            <person name="Ezra D."/>
            <person name="Gonzalez J."/>
            <person name="Henrissat B."/>
            <person name="Kuo A."/>
            <person name="Liang C."/>
            <person name="Lipzen A."/>
            <person name="Lutzoni F."/>
            <person name="Magnuson J."/>
            <person name="Mondo S."/>
            <person name="Nolan M."/>
            <person name="Ohm R."/>
            <person name="Pangilinan J."/>
            <person name="Park H.-J."/>
            <person name="Ramirez L."/>
            <person name="Alfaro M."/>
            <person name="Sun H."/>
            <person name="Tritt A."/>
            <person name="Yoshinaga Y."/>
            <person name="Zwiers L.-H."/>
            <person name="Turgeon B."/>
            <person name="Goodwin S."/>
            <person name="Spatafora J."/>
            <person name="Crous P."/>
            <person name="Grigoriev I."/>
        </authorList>
    </citation>
    <scope>NUCLEOTIDE SEQUENCE</scope>
    <source>
        <strain evidence="1">CBS 161.51</strain>
    </source>
</reference>
<accession>A0A6A5SYL9</accession>
<dbReference type="Proteomes" id="UP000800038">
    <property type="component" value="Unassembled WGS sequence"/>
</dbReference>
<dbReference type="EMBL" id="ML976016">
    <property type="protein sequence ID" value="KAF1944489.1"/>
    <property type="molecule type" value="Genomic_DNA"/>
</dbReference>
<evidence type="ECO:0000313" key="2">
    <source>
        <dbReference type="Proteomes" id="UP000800038"/>
    </source>
</evidence>
<gene>
    <name evidence="1" type="ORF">EJ02DRAFT_93954</name>
</gene>
<dbReference type="AlphaFoldDB" id="A0A6A5SYL9"/>
<evidence type="ECO:0000313" key="1">
    <source>
        <dbReference type="EMBL" id="KAF1944489.1"/>
    </source>
</evidence>
<protein>
    <submittedName>
        <fullName evidence="1">Uncharacterized protein</fullName>
    </submittedName>
</protein>
<sequence>MQSYCVYKNRENGIEMGKSAGSVVPVGSVVTSEGAHCWSKSDQYRVMFLILVIVGPCTPDCTSQHGRNRQMSCFSSLPVTRGVLVFVCLCFGCPEGLDTSRSILRRSSWTARDDQFPSSTSSSRSGLHSDIGACGHPSAQLFCLHPRYVKARIEASSRRDEGDVIALCSPWEGASLDRPGPR</sequence>
<name>A0A6A5SYL9_9PLEO</name>
<keyword evidence="2" id="KW-1185">Reference proteome</keyword>
<proteinExistence type="predicted"/>
<organism evidence="1 2">
    <name type="scientific">Clathrospora elynae</name>
    <dbReference type="NCBI Taxonomy" id="706981"/>
    <lineage>
        <taxon>Eukaryota</taxon>
        <taxon>Fungi</taxon>
        <taxon>Dikarya</taxon>
        <taxon>Ascomycota</taxon>
        <taxon>Pezizomycotina</taxon>
        <taxon>Dothideomycetes</taxon>
        <taxon>Pleosporomycetidae</taxon>
        <taxon>Pleosporales</taxon>
        <taxon>Diademaceae</taxon>
        <taxon>Clathrospora</taxon>
    </lineage>
</organism>